<dbReference type="PANTHER" id="PTHR30399:SF1">
    <property type="entry name" value="UTP PYROPHOSPHATASE"/>
    <property type="match status" value="1"/>
</dbReference>
<sequence>METKLQHPLLGEIVLCQTRRARRISLSVRSTGGVRLSFPCNVPRARALAFLESKTDWVIRTRDRLAARAAAHPAPAPCDIEALRSAAKAELPTRVEELARLHGFRYGRVTIRASRTKWGCCTGDNNLSLSLFLMTLPPHLRDFVLLHELCHTVHHDHSPHFHALLDRLTGGNEKLLSRELRSYSIPAR</sequence>
<proteinExistence type="predicted"/>
<dbReference type="InterPro" id="IPR053136">
    <property type="entry name" value="UTP_pyrophosphatase-like"/>
</dbReference>
<dbReference type="InterPro" id="IPR002725">
    <property type="entry name" value="YgjP-like_metallopeptidase"/>
</dbReference>
<dbReference type="GeneID" id="78342669"/>
<keyword evidence="3" id="KW-1185">Reference proteome</keyword>
<dbReference type="Gene3D" id="3.30.2010.10">
    <property type="entry name" value="Metalloproteases ('zincins'), catalytic domain"/>
    <property type="match status" value="1"/>
</dbReference>
<name>A0A4Y1WU78_9BACT</name>
<reference evidence="3" key="1">
    <citation type="submission" date="2019-06" db="EMBL/GenBank/DDBJ databases">
        <title>Alistipes onderdonkii subsp. vulgaris subsp. nov., Alistipes dispar sp. nov. and Alistipes communis sp. nov., isolated from human faeces, and creation of Alistipes onderdonkii subsp. onderdonkii subsp. nov.</title>
        <authorList>
            <person name="Sakamoto M."/>
            <person name="Ikeyama N."/>
            <person name="Ogata Y."/>
            <person name="Suda W."/>
            <person name="Iino T."/>
            <person name="Hattori M."/>
            <person name="Ohkuma M."/>
        </authorList>
    </citation>
    <scope>NUCLEOTIDE SEQUENCE [LARGE SCALE GENOMIC DNA]</scope>
    <source>
        <strain evidence="3">5CBH24</strain>
    </source>
</reference>
<dbReference type="Proteomes" id="UP000318946">
    <property type="component" value="Chromosome"/>
</dbReference>
<dbReference type="EMBL" id="AP019735">
    <property type="protein sequence ID" value="BBL04640.1"/>
    <property type="molecule type" value="Genomic_DNA"/>
</dbReference>
<evidence type="ECO:0000313" key="3">
    <source>
        <dbReference type="Proteomes" id="UP000318946"/>
    </source>
</evidence>
<dbReference type="AlphaFoldDB" id="A0A4Y1WU78"/>
<dbReference type="PANTHER" id="PTHR30399">
    <property type="entry name" value="UNCHARACTERIZED PROTEIN YGJP"/>
    <property type="match status" value="1"/>
</dbReference>
<organism evidence="2 3">
    <name type="scientific">Alistipes communis</name>
    <dbReference type="NCBI Taxonomy" id="2585118"/>
    <lineage>
        <taxon>Bacteria</taxon>
        <taxon>Pseudomonadati</taxon>
        <taxon>Bacteroidota</taxon>
        <taxon>Bacteroidia</taxon>
        <taxon>Bacteroidales</taxon>
        <taxon>Rikenellaceae</taxon>
        <taxon>Alistipes</taxon>
    </lineage>
</organism>
<dbReference type="Pfam" id="PF01863">
    <property type="entry name" value="YgjP-like"/>
    <property type="match status" value="1"/>
</dbReference>
<dbReference type="KEGG" id="acou:A5CBH24_19530"/>
<evidence type="ECO:0000259" key="1">
    <source>
        <dbReference type="Pfam" id="PF01863"/>
    </source>
</evidence>
<dbReference type="RefSeq" id="WP_141413033.1">
    <property type="nucleotide sequence ID" value="NZ_AP019735.1"/>
</dbReference>
<gene>
    <name evidence="2" type="ORF">A5CBH24_19530</name>
</gene>
<protein>
    <recommendedName>
        <fullName evidence="1">YgjP-like metallopeptidase domain-containing protein</fullName>
    </recommendedName>
</protein>
<accession>A0A4Y1WU78</accession>
<dbReference type="CDD" id="cd07344">
    <property type="entry name" value="M48_yhfN_like"/>
    <property type="match status" value="1"/>
</dbReference>
<evidence type="ECO:0000313" key="2">
    <source>
        <dbReference type="EMBL" id="BBL04640.1"/>
    </source>
</evidence>
<dbReference type="OrthoDB" id="9811177at2"/>
<feature type="domain" description="YgjP-like metallopeptidase" evidence="1">
    <location>
        <begin position="81"/>
        <end position="173"/>
    </location>
</feature>